<sequence>MCFGKREAGTRIEEVHVVGHSLGSHLASYIGSTLKDMGWGNLGRITGLDPAEVHFEYADPRVRLDPEDALFVDVVHTDASPLAIGGKMWILILRVSAKGNIVERRGLFLMTGLGIVQPSGHVDFYPNSGARMPGCGFSLQDSIERKNGSTVYGRKYET</sequence>
<dbReference type="InterPro" id="IPR013818">
    <property type="entry name" value="Lipase"/>
</dbReference>
<dbReference type="Gene3D" id="3.40.50.1820">
    <property type="entry name" value="alpha/beta hydrolase"/>
    <property type="match status" value="1"/>
</dbReference>
<dbReference type="AlphaFoldDB" id="A0A7R8XCN7"/>
<dbReference type="PANTHER" id="PTHR11610:SF185">
    <property type="entry name" value="LD47264P"/>
    <property type="match status" value="1"/>
</dbReference>
<comment type="similarity">
    <text evidence="2 4">Belongs to the AB hydrolase superfamily. Lipase family.</text>
</comment>
<dbReference type="EMBL" id="CAJPEV010001450">
    <property type="protein sequence ID" value="CAG0892715.1"/>
    <property type="molecule type" value="Genomic_DNA"/>
</dbReference>
<evidence type="ECO:0000256" key="1">
    <source>
        <dbReference type="ARBA" id="ARBA00004613"/>
    </source>
</evidence>
<evidence type="ECO:0000256" key="3">
    <source>
        <dbReference type="ARBA" id="ARBA00022525"/>
    </source>
</evidence>
<dbReference type="GO" id="GO:0005615">
    <property type="term" value="C:extracellular space"/>
    <property type="evidence" value="ECO:0007669"/>
    <property type="project" value="TreeGrafter"/>
</dbReference>
<evidence type="ECO:0000313" key="6">
    <source>
        <dbReference type="EMBL" id="CAD7247425.1"/>
    </source>
</evidence>
<dbReference type="GO" id="GO:0016042">
    <property type="term" value="P:lipid catabolic process"/>
    <property type="evidence" value="ECO:0007669"/>
    <property type="project" value="TreeGrafter"/>
</dbReference>
<evidence type="ECO:0000313" key="7">
    <source>
        <dbReference type="Proteomes" id="UP000677054"/>
    </source>
</evidence>
<dbReference type="OrthoDB" id="6431596at2759"/>
<dbReference type="EMBL" id="LR900967">
    <property type="protein sequence ID" value="CAD7247425.1"/>
    <property type="molecule type" value="Genomic_DNA"/>
</dbReference>
<evidence type="ECO:0000259" key="5">
    <source>
        <dbReference type="Pfam" id="PF00151"/>
    </source>
</evidence>
<keyword evidence="7" id="KW-1185">Reference proteome</keyword>
<feature type="domain" description="Lipase" evidence="5">
    <location>
        <begin position="110"/>
        <end position="143"/>
    </location>
</feature>
<dbReference type="SUPFAM" id="SSF53474">
    <property type="entry name" value="alpha/beta-Hydrolases"/>
    <property type="match status" value="1"/>
</dbReference>
<comment type="subcellular location">
    <subcellularLocation>
        <location evidence="1">Secreted</location>
    </subcellularLocation>
</comment>
<dbReference type="Pfam" id="PF00151">
    <property type="entry name" value="Lipase"/>
    <property type="match status" value="2"/>
</dbReference>
<dbReference type="PANTHER" id="PTHR11610">
    <property type="entry name" value="LIPASE"/>
    <property type="match status" value="1"/>
</dbReference>
<evidence type="ECO:0000256" key="4">
    <source>
        <dbReference type="RuleBase" id="RU004262"/>
    </source>
</evidence>
<accession>A0A7R8XCN7</accession>
<protein>
    <recommendedName>
        <fullName evidence="5">Lipase domain-containing protein</fullName>
    </recommendedName>
</protein>
<dbReference type="InterPro" id="IPR000734">
    <property type="entry name" value="TAG_lipase"/>
</dbReference>
<reference evidence="6" key="1">
    <citation type="submission" date="2020-11" db="EMBL/GenBank/DDBJ databases">
        <authorList>
            <person name="Tran Van P."/>
        </authorList>
    </citation>
    <scope>NUCLEOTIDE SEQUENCE</scope>
</reference>
<organism evidence="6">
    <name type="scientific">Darwinula stevensoni</name>
    <dbReference type="NCBI Taxonomy" id="69355"/>
    <lineage>
        <taxon>Eukaryota</taxon>
        <taxon>Metazoa</taxon>
        <taxon>Ecdysozoa</taxon>
        <taxon>Arthropoda</taxon>
        <taxon>Crustacea</taxon>
        <taxon>Oligostraca</taxon>
        <taxon>Ostracoda</taxon>
        <taxon>Podocopa</taxon>
        <taxon>Podocopida</taxon>
        <taxon>Darwinulocopina</taxon>
        <taxon>Darwinuloidea</taxon>
        <taxon>Darwinulidae</taxon>
        <taxon>Darwinula</taxon>
    </lineage>
</organism>
<evidence type="ECO:0000256" key="2">
    <source>
        <dbReference type="ARBA" id="ARBA00010701"/>
    </source>
</evidence>
<proteinExistence type="inferred from homology"/>
<dbReference type="InterPro" id="IPR029058">
    <property type="entry name" value="AB_hydrolase_fold"/>
</dbReference>
<keyword evidence="3" id="KW-0964">Secreted</keyword>
<dbReference type="Proteomes" id="UP000677054">
    <property type="component" value="Unassembled WGS sequence"/>
</dbReference>
<feature type="domain" description="Lipase" evidence="5">
    <location>
        <begin position="11"/>
        <end position="82"/>
    </location>
</feature>
<gene>
    <name evidence="6" type="ORF">DSTB1V02_LOCUS7256</name>
</gene>
<name>A0A7R8XCN7_9CRUS</name>
<dbReference type="GO" id="GO:0016298">
    <property type="term" value="F:lipase activity"/>
    <property type="evidence" value="ECO:0007669"/>
    <property type="project" value="InterPro"/>
</dbReference>